<sequence>MQAKIDSIDFDNKNLIEKIKQLENINEINKTTLQEQIDQTNEISKTAHTKANYNEQYARKNKIKILNIPENKEEYETSLAKTVSDILQINTEVDLQPIDVVAVLRIPTKKGQIRPVIIKLRNNSVNMPSCGKGHNEKQRV</sequence>
<organism evidence="1 2">
    <name type="scientific">Dreissena polymorpha</name>
    <name type="common">Zebra mussel</name>
    <name type="synonym">Mytilus polymorpha</name>
    <dbReference type="NCBI Taxonomy" id="45954"/>
    <lineage>
        <taxon>Eukaryota</taxon>
        <taxon>Metazoa</taxon>
        <taxon>Spiralia</taxon>
        <taxon>Lophotrochozoa</taxon>
        <taxon>Mollusca</taxon>
        <taxon>Bivalvia</taxon>
        <taxon>Autobranchia</taxon>
        <taxon>Heteroconchia</taxon>
        <taxon>Euheterodonta</taxon>
        <taxon>Imparidentia</taxon>
        <taxon>Neoheterodontei</taxon>
        <taxon>Myida</taxon>
        <taxon>Dreissenoidea</taxon>
        <taxon>Dreissenidae</taxon>
        <taxon>Dreissena</taxon>
    </lineage>
</organism>
<gene>
    <name evidence="1" type="ORF">DPMN_187855</name>
</gene>
<dbReference type="AlphaFoldDB" id="A0A9D4I7X5"/>
<dbReference type="Gene3D" id="3.30.70.1820">
    <property type="entry name" value="L1 transposable element, RRM domain"/>
    <property type="match status" value="1"/>
</dbReference>
<protein>
    <submittedName>
        <fullName evidence="1">Uncharacterized protein</fullName>
    </submittedName>
</protein>
<evidence type="ECO:0000313" key="1">
    <source>
        <dbReference type="EMBL" id="KAH3753221.1"/>
    </source>
</evidence>
<dbReference type="EMBL" id="JAIWYP010000010">
    <property type="protein sequence ID" value="KAH3753221.1"/>
    <property type="molecule type" value="Genomic_DNA"/>
</dbReference>
<reference evidence="1" key="2">
    <citation type="submission" date="2020-11" db="EMBL/GenBank/DDBJ databases">
        <authorList>
            <person name="McCartney M.A."/>
            <person name="Auch B."/>
            <person name="Kono T."/>
            <person name="Mallez S."/>
            <person name="Becker A."/>
            <person name="Gohl D.M."/>
            <person name="Silverstein K.A.T."/>
            <person name="Koren S."/>
            <person name="Bechman K.B."/>
            <person name="Herman A."/>
            <person name="Abrahante J.E."/>
            <person name="Garbe J."/>
        </authorList>
    </citation>
    <scope>NUCLEOTIDE SEQUENCE</scope>
    <source>
        <strain evidence="1">Duluth1</strain>
        <tissue evidence="1">Whole animal</tissue>
    </source>
</reference>
<accession>A0A9D4I7X5</accession>
<dbReference type="Proteomes" id="UP000828390">
    <property type="component" value="Unassembled WGS sequence"/>
</dbReference>
<proteinExistence type="predicted"/>
<evidence type="ECO:0000313" key="2">
    <source>
        <dbReference type="Proteomes" id="UP000828390"/>
    </source>
</evidence>
<keyword evidence="2" id="KW-1185">Reference proteome</keyword>
<name>A0A9D4I7X5_DREPO</name>
<comment type="caution">
    <text evidence="1">The sequence shown here is derived from an EMBL/GenBank/DDBJ whole genome shotgun (WGS) entry which is preliminary data.</text>
</comment>
<reference evidence="1" key="1">
    <citation type="journal article" date="2019" name="bioRxiv">
        <title>The Genome of the Zebra Mussel, Dreissena polymorpha: A Resource for Invasive Species Research.</title>
        <authorList>
            <person name="McCartney M.A."/>
            <person name="Auch B."/>
            <person name="Kono T."/>
            <person name="Mallez S."/>
            <person name="Zhang Y."/>
            <person name="Obille A."/>
            <person name="Becker A."/>
            <person name="Abrahante J.E."/>
            <person name="Garbe J."/>
            <person name="Badalamenti J.P."/>
            <person name="Herman A."/>
            <person name="Mangelson H."/>
            <person name="Liachko I."/>
            <person name="Sullivan S."/>
            <person name="Sone E.D."/>
            <person name="Koren S."/>
            <person name="Silverstein K.A.T."/>
            <person name="Beckman K.B."/>
            <person name="Gohl D.M."/>
        </authorList>
    </citation>
    <scope>NUCLEOTIDE SEQUENCE</scope>
    <source>
        <strain evidence="1">Duluth1</strain>
        <tissue evidence="1">Whole animal</tissue>
    </source>
</reference>